<feature type="domain" description="Calcineurin-like phosphoesterase" evidence="3">
    <location>
        <begin position="1"/>
        <end position="151"/>
    </location>
</feature>
<reference evidence="4 5" key="1">
    <citation type="submission" date="2024-04" db="EMBL/GenBank/DDBJ databases">
        <title>Bacillus oryzaecorticis sp. nov., a moderately halophilic bacterium isolated from rice husks.</title>
        <authorList>
            <person name="Zhu H.-S."/>
        </authorList>
    </citation>
    <scope>NUCLEOTIDE SEQUENCE [LARGE SCALE GENOMIC DNA]</scope>
    <source>
        <strain evidence="4 5">ZC255</strain>
    </source>
</reference>
<comment type="similarity">
    <text evidence="1 2">Belongs to the metallophosphoesterase superfamily. YfcE family.</text>
</comment>
<comment type="caution">
    <text evidence="4">The sequence shown here is derived from an EMBL/GenBank/DDBJ whole genome shotgun (WGS) entry which is preliminary data.</text>
</comment>
<evidence type="ECO:0000256" key="1">
    <source>
        <dbReference type="ARBA" id="ARBA00008950"/>
    </source>
</evidence>
<protein>
    <recommendedName>
        <fullName evidence="2">Phosphoesterase</fullName>
        <ecNumber evidence="2">3.1.4.-</ecNumber>
    </recommendedName>
</protein>
<dbReference type="Pfam" id="PF12850">
    <property type="entry name" value="Metallophos_2"/>
    <property type="match status" value="1"/>
</dbReference>
<keyword evidence="5" id="KW-1185">Reference proteome</keyword>
<dbReference type="EC" id="3.1.4.-" evidence="2"/>
<dbReference type="NCBIfam" id="TIGR00040">
    <property type="entry name" value="yfcE"/>
    <property type="match status" value="1"/>
</dbReference>
<keyword evidence="2" id="KW-0479">Metal-binding</keyword>
<dbReference type="RefSeq" id="WP_341986131.1">
    <property type="nucleotide sequence ID" value="NZ_JBBYAF010000061.1"/>
</dbReference>
<proteinExistence type="inferred from homology"/>
<dbReference type="Proteomes" id="UP001389717">
    <property type="component" value="Unassembled WGS sequence"/>
</dbReference>
<evidence type="ECO:0000259" key="3">
    <source>
        <dbReference type="Pfam" id="PF12850"/>
    </source>
</evidence>
<evidence type="ECO:0000313" key="5">
    <source>
        <dbReference type="Proteomes" id="UP001389717"/>
    </source>
</evidence>
<sequence length="164" mass="18669">MKITVLSDTHMPRRGKGFPEVLVKDMEESELIIHAGDFQTSEIYNSLREFGELTGVVGNVDGEELKRILPKKTILEIHGIKIGIVHGDGKGKTTEKRAEEAFHNEDVDIIIFGHSHIPYLRYHQGVLLFNPGSPTDKRRQPAYSHGVLLIEDEPRWSLQHKFYS</sequence>
<comment type="cofactor">
    <cofactor evidence="2">
        <name>a divalent metal cation</name>
        <dbReference type="ChEBI" id="CHEBI:60240"/>
    </cofactor>
</comment>
<dbReference type="InterPro" id="IPR029052">
    <property type="entry name" value="Metallo-depent_PP-like"/>
</dbReference>
<organism evidence="4 5">
    <name type="scientific">Rossellomorea oryzaecorticis</name>
    <dbReference type="NCBI Taxonomy" id="1396505"/>
    <lineage>
        <taxon>Bacteria</taxon>
        <taxon>Bacillati</taxon>
        <taxon>Bacillota</taxon>
        <taxon>Bacilli</taxon>
        <taxon>Bacillales</taxon>
        <taxon>Bacillaceae</taxon>
        <taxon>Rossellomorea</taxon>
    </lineage>
</organism>
<gene>
    <name evidence="4" type="ORF">AAEO50_20040</name>
</gene>
<dbReference type="InterPro" id="IPR000979">
    <property type="entry name" value="Phosphodiesterase_MJ0936/Vps29"/>
</dbReference>
<dbReference type="InterPro" id="IPR024654">
    <property type="entry name" value="Calcineurin-like_PHP_lpxH"/>
</dbReference>
<name>A0ABU9KHE7_9BACI</name>
<dbReference type="PANTHER" id="PTHR11124">
    <property type="entry name" value="VACUOLAR SORTING PROTEIN VPS29"/>
    <property type="match status" value="1"/>
</dbReference>
<dbReference type="Gene3D" id="3.60.21.10">
    <property type="match status" value="1"/>
</dbReference>
<accession>A0ABU9KHE7</accession>
<evidence type="ECO:0000313" key="4">
    <source>
        <dbReference type="EMBL" id="MEL3974584.1"/>
    </source>
</evidence>
<evidence type="ECO:0000256" key="2">
    <source>
        <dbReference type="RuleBase" id="RU362039"/>
    </source>
</evidence>
<dbReference type="SUPFAM" id="SSF56300">
    <property type="entry name" value="Metallo-dependent phosphatases"/>
    <property type="match status" value="1"/>
</dbReference>
<dbReference type="EMBL" id="JBBYAF010000061">
    <property type="protein sequence ID" value="MEL3974584.1"/>
    <property type="molecule type" value="Genomic_DNA"/>
</dbReference>